<dbReference type="InterPro" id="IPR041679">
    <property type="entry name" value="DNA2/NAM7-like_C"/>
</dbReference>
<comment type="caution">
    <text evidence="3">The sequence shown here is derived from an EMBL/GenBank/DDBJ whole genome shotgun (WGS) entry which is preliminary data.</text>
</comment>
<protein>
    <recommendedName>
        <fullName evidence="1">DNA replication ATP-dependent helicase/nuclease</fullName>
        <ecNumber evidence="1">3.1.-.-</ecNumber>
        <ecNumber evidence="1">3.6.4.12</ecNumber>
    </recommendedName>
</protein>
<keyword evidence="1" id="KW-0234">DNA repair</keyword>
<keyword evidence="1" id="KW-0067">ATP-binding</keyword>
<proteinExistence type="inferred from homology"/>
<keyword evidence="1" id="KW-0408">Iron</keyword>
<comment type="subcellular location">
    <subcellularLocation>
        <location evidence="1">Nucleus</location>
    </subcellularLocation>
    <subcellularLocation>
        <location evidence="1">Chromosome</location>
    </subcellularLocation>
</comment>
<keyword evidence="1" id="KW-0227">DNA damage</keyword>
<dbReference type="OrthoDB" id="1739771at2759"/>
<keyword evidence="1" id="KW-0378">Hydrolase</keyword>
<dbReference type="GO" id="GO:0005737">
    <property type="term" value="C:cytoplasm"/>
    <property type="evidence" value="ECO:0007669"/>
    <property type="project" value="TreeGrafter"/>
</dbReference>
<dbReference type="EC" id="3.1.-.-" evidence="1"/>
<keyword evidence="1" id="KW-0238">DNA-binding</keyword>
<keyword evidence="1" id="KW-0479">Metal-binding</keyword>
<dbReference type="GO" id="GO:0006281">
    <property type="term" value="P:DNA repair"/>
    <property type="evidence" value="ECO:0007669"/>
    <property type="project" value="UniProtKB-KW"/>
</dbReference>
<keyword evidence="1" id="KW-0235">DNA replication</keyword>
<dbReference type="GO" id="GO:0005694">
    <property type="term" value="C:chromosome"/>
    <property type="evidence" value="ECO:0007669"/>
    <property type="project" value="UniProtKB-SubCell"/>
</dbReference>
<reference evidence="3 4" key="1">
    <citation type="submission" date="2019-09" db="EMBL/GenBank/DDBJ databases">
        <authorList>
            <person name="Ou C."/>
        </authorList>
    </citation>
    <scope>NUCLEOTIDE SEQUENCE [LARGE SCALE GENOMIC DNA]</scope>
    <source>
        <strain evidence="3">S2</strain>
        <tissue evidence="3">Leaf</tissue>
    </source>
</reference>
<keyword evidence="1" id="KW-0158">Chromosome</keyword>
<dbReference type="CDD" id="cd18808">
    <property type="entry name" value="SF1_C_Upf1"/>
    <property type="match status" value="1"/>
</dbReference>
<dbReference type="PANTHER" id="PTHR10887:SF433">
    <property type="entry name" value="DNA REPLICATION ATP-DEPENDENT HELICASE_NUCLEASE DNA2"/>
    <property type="match status" value="1"/>
</dbReference>
<dbReference type="InterPro" id="IPR045055">
    <property type="entry name" value="DNA2/NAM7-like"/>
</dbReference>
<dbReference type="GO" id="GO:0033567">
    <property type="term" value="P:DNA replication, Okazaki fragment processing"/>
    <property type="evidence" value="ECO:0007669"/>
    <property type="project" value="UniProtKB-UniRule"/>
</dbReference>
<comment type="similarity">
    <text evidence="1">Belongs to the DNA2/NAM7 helicase family.</text>
</comment>
<dbReference type="EC" id="3.6.4.12" evidence="1"/>
<evidence type="ECO:0000256" key="1">
    <source>
        <dbReference type="RuleBase" id="RU367041"/>
    </source>
</evidence>
<gene>
    <name evidence="3" type="ORF">D8674_020565</name>
</gene>
<dbReference type="Pfam" id="PF13087">
    <property type="entry name" value="AAA_12"/>
    <property type="match status" value="1"/>
</dbReference>
<keyword evidence="1 3" id="KW-0347">Helicase</keyword>
<dbReference type="Gene3D" id="3.40.50.300">
    <property type="entry name" value="P-loop containing nucleotide triphosphate hydrolases"/>
    <property type="match status" value="3"/>
</dbReference>
<dbReference type="GO" id="GO:0046872">
    <property type="term" value="F:metal ion binding"/>
    <property type="evidence" value="ECO:0007669"/>
    <property type="project" value="UniProtKB-UniRule"/>
</dbReference>
<keyword evidence="4" id="KW-1185">Reference proteome</keyword>
<keyword evidence="1" id="KW-0411">Iron-sulfur</keyword>
<dbReference type="InterPro" id="IPR047187">
    <property type="entry name" value="SF1_C_Upf1"/>
</dbReference>
<keyword evidence="1" id="KW-0539">Nucleus</keyword>
<comment type="function">
    <text evidence="1">Key enzyme involved in DNA replication and DNA repair. Involved in Okazaki fragments processing by cleaving long flaps that escape FEN1: flaps that are longer than 27 nucleotides are coated by replication protein A complex (RPA), leading to recruit DNA2 which cleaves the flap until it is too short to bind RPA and becomes a substrate for FEN1. Also involved in 5'-end resection of DNA during double-strand break (DSB) repair by mediating the cleavage of 5'-ssDNA.</text>
</comment>
<dbReference type="Proteomes" id="UP000327157">
    <property type="component" value="Chromosome 2"/>
</dbReference>
<dbReference type="GO" id="GO:0017108">
    <property type="term" value="F:5'-flap endonuclease activity"/>
    <property type="evidence" value="ECO:0007669"/>
    <property type="project" value="UniProtKB-UniRule"/>
</dbReference>
<keyword evidence="1" id="KW-0511">Multifunctional enzyme</keyword>
<evidence type="ECO:0000259" key="2">
    <source>
        <dbReference type="Pfam" id="PF13087"/>
    </source>
</evidence>
<keyword evidence="1" id="KW-0540">Nuclease</keyword>
<dbReference type="GO" id="GO:0016887">
    <property type="term" value="F:ATP hydrolysis activity"/>
    <property type="evidence" value="ECO:0007669"/>
    <property type="project" value="RHEA"/>
</dbReference>
<feature type="domain" description="DNA2/NAM7 helicase-like C-terminal" evidence="2">
    <location>
        <begin position="104"/>
        <end position="246"/>
    </location>
</feature>
<dbReference type="GO" id="GO:0003677">
    <property type="term" value="F:DNA binding"/>
    <property type="evidence" value="ECO:0007669"/>
    <property type="project" value="UniProtKB-UniRule"/>
</dbReference>
<keyword evidence="1" id="KW-0547">Nucleotide-binding</keyword>
<dbReference type="EMBL" id="SMOL01000157">
    <property type="protein sequence ID" value="KAB2626947.1"/>
    <property type="molecule type" value="Genomic_DNA"/>
</dbReference>
<comment type="catalytic activity">
    <reaction evidence="1">
        <text>ATP + H2O = ADP + phosphate + H(+)</text>
        <dbReference type="Rhea" id="RHEA:13065"/>
        <dbReference type="ChEBI" id="CHEBI:15377"/>
        <dbReference type="ChEBI" id="CHEBI:15378"/>
        <dbReference type="ChEBI" id="CHEBI:30616"/>
        <dbReference type="ChEBI" id="CHEBI:43474"/>
        <dbReference type="ChEBI" id="CHEBI:456216"/>
        <dbReference type="EC" id="3.6.4.12"/>
    </reaction>
</comment>
<accession>A0A5N5HJF1</accession>
<reference evidence="4" key="2">
    <citation type="submission" date="2019-10" db="EMBL/GenBank/DDBJ databases">
        <title>A de novo genome assembly of a pear dwarfing rootstock.</title>
        <authorList>
            <person name="Wang F."/>
            <person name="Wang J."/>
            <person name="Li S."/>
            <person name="Zhang Y."/>
            <person name="Fang M."/>
            <person name="Ma L."/>
            <person name="Zhao Y."/>
            <person name="Jiang S."/>
        </authorList>
    </citation>
    <scope>NUCLEOTIDE SEQUENCE [LARGE SCALE GENOMIC DNA]</scope>
</reference>
<keyword evidence="1" id="KW-0004">4Fe-4S</keyword>
<dbReference type="GO" id="GO:0005634">
    <property type="term" value="C:nucleus"/>
    <property type="evidence" value="ECO:0007669"/>
    <property type="project" value="UniProtKB-SubCell"/>
</dbReference>
<dbReference type="GO" id="GO:0051539">
    <property type="term" value="F:4 iron, 4 sulfur cluster binding"/>
    <property type="evidence" value="ECO:0007669"/>
    <property type="project" value="UniProtKB-UniRule"/>
</dbReference>
<dbReference type="AlphaFoldDB" id="A0A5N5HJF1"/>
<dbReference type="PANTHER" id="PTHR10887">
    <property type="entry name" value="DNA2/NAM7 HELICASE FAMILY"/>
    <property type="match status" value="1"/>
</dbReference>
<evidence type="ECO:0000313" key="3">
    <source>
        <dbReference type="EMBL" id="KAB2626947.1"/>
    </source>
</evidence>
<dbReference type="InterPro" id="IPR027417">
    <property type="entry name" value="P-loop_NTPase"/>
</dbReference>
<sequence length="316" mass="34854">MPGTGKTSTMVHGVKALLIRGSSILLTSYTNSAVDNLLVKLKAEHGRILILYASEDMKLCMKKFEAIAFQVSLGPLMFASKFVLVGDHYQLPPLSTEARENGMGVSLFCRLSEVHPQAISALQGQYRMCRGIMELSNALIYGDRLRCGSPEIENVKLKVSSSISHSFIITFCNVDSLPAFEEKDHKIVSNPTEANIIVQVVEGLVKSGIKGEDIGVITPYNSQADIIRLALNRLTSVEIHTIGKYQVRINVALTRAKVRITLKKLIMFGSCKTLSNVVLMKLLIEQVEQQSGILNVSNKDIKFNSELRGCSQTQVR</sequence>
<dbReference type="SUPFAM" id="SSF52540">
    <property type="entry name" value="P-loop containing nucleoside triphosphate hydrolases"/>
    <property type="match status" value="1"/>
</dbReference>
<dbReference type="GO" id="GO:0071932">
    <property type="term" value="P:replication fork reversal"/>
    <property type="evidence" value="ECO:0007669"/>
    <property type="project" value="TreeGrafter"/>
</dbReference>
<dbReference type="GO" id="GO:0017116">
    <property type="term" value="F:single-stranded DNA helicase activity"/>
    <property type="evidence" value="ECO:0007669"/>
    <property type="project" value="UniProtKB-UniRule"/>
</dbReference>
<evidence type="ECO:0000313" key="4">
    <source>
        <dbReference type="Proteomes" id="UP000327157"/>
    </source>
</evidence>
<dbReference type="GO" id="GO:0005524">
    <property type="term" value="F:ATP binding"/>
    <property type="evidence" value="ECO:0007669"/>
    <property type="project" value="UniProtKB-UniRule"/>
</dbReference>
<reference evidence="3 4" key="3">
    <citation type="submission" date="2019-11" db="EMBL/GenBank/DDBJ databases">
        <title>A de novo genome assembly of a pear dwarfing rootstock.</title>
        <authorList>
            <person name="Wang F."/>
            <person name="Wang J."/>
            <person name="Li S."/>
            <person name="Zhang Y."/>
            <person name="Fang M."/>
            <person name="Ma L."/>
            <person name="Zhao Y."/>
            <person name="Jiang S."/>
        </authorList>
    </citation>
    <scope>NUCLEOTIDE SEQUENCE [LARGE SCALE GENOMIC DNA]</scope>
    <source>
        <strain evidence="3">S2</strain>
        <tissue evidence="3">Leaf</tissue>
    </source>
</reference>
<name>A0A5N5HJF1_9ROSA</name>
<organism evidence="3 4">
    <name type="scientific">Pyrus ussuriensis x Pyrus communis</name>
    <dbReference type="NCBI Taxonomy" id="2448454"/>
    <lineage>
        <taxon>Eukaryota</taxon>
        <taxon>Viridiplantae</taxon>
        <taxon>Streptophyta</taxon>
        <taxon>Embryophyta</taxon>
        <taxon>Tracheophyta</taxon>
        <taxon>Spermatophyta</taxon>
        <taxon>Magnoliopsida</taxon>
        <taxon>eudicotyledons</taxon>
        <taxon>Gunneridae</taxon>
        <taxon>Pentapetalae</taxon>
        <taxon>rosids</taxon>
        <taxon>fabids</taxon>
        <taxon>Rosales</taxon>
        <taxon>Rosaceae</taxon>
        <taxon>Amygdaloideae</taxon>
        <taxon>Maleae</taxon>
        <taxon>Pyrus</taxon>
    </lineage>
</organism>